<dbReference type="RefSeq" id="XP_002175707.2">
    <property type="nucleotide sequence ID" value="XM_002175671.2"/>
</dbReference>
<sequence length="148" mass="17014">MTKSRLLFLSIADVNDHIIFIYTKQNDKTTSEKLQLLTELSLDVIHEMCDSTERPILENYLGLLGVEDDISAYGYVSNTQTKVIIAVRSSEFLVKDADIKTLLKQVHVAYTHTLCNPFYNSRNEVAALEQSSFFKSTFYQILKSWQDH</sequence>
<evidence type="ECO:0000313" key="1">
    <source>
        <dbReference type="EMBL" id="EEB09414.2"/>
    </source>
</evidence>
<protein>
    <submittedName>
        <fullName evidence="1">TRAPP complex subunit 2-like protein</fullName>
    </submittedName>
</protein>
<accession>B6K7B0</accession>
<name>B6K7B0_SCHJY</name>
<dbReference type="OrthoDB" id="18320at2759"/>
<dbReference type="GeneID" id="7049773"/>
<dbReference type="EMBL" id="KE651168">
    <property type="protein sequence ID" value="EEB09414.2"/>
    <property type="molecule type" value="Genomic_DNA"/>
</dbReference>
<dbReference type="PANTHER" id="PTHR12403">
    <property type="entry name" value="TRAFFICKING PROTEIN PARTICLE COMPLEX SUBUNIT 2"/>
    <property type="match status" value="1"/>
</dbReference>
<dbReference type="InterPro" id="IPR006722">
    <property type="entry name" value="Sedlin"/>
</dbReference>
<dbReference type="Gene3D" id="3.30.450.70">
    <property type="match status" value="1"/>
</dbReference>
<dbReference type="GO" id="GO:0005737">
    <property type="term" value="C:cytoplasm"/>
    <property type="evidence" value="ECO:0007669"/>
    <property type="project" value="GOC"/>
</dbReference>
<dbReference type="eggNOG" id="KOG3444">
    <property type="taxonomic scope" value="Eukaryota"/>
</dbReference>
<gene>
    <name evidence="2" type="primary">tca17</name>
    <name evidence="1" type="ORF">SJAG_04618</name>
</gene>
<reference evidence="1 3" key="1">
    <citation type="journal article" date="2011" name="Science">
        <title>Comparative functional genomics of the fission yeasts.</title>
        <authorList>
            <person name="Rhind N."/>
            <person name="Chen Z."/>
            <person name="Yassour M."/>
            <person name="Thompson D.A."/>
            <person name="Haas B.J."/>
            <person name="Habib N."/>
            <person name="Wapinski I."/>
            <person name="Roy S."/>
            <person name="Lin M.F."/>
            <person name="Heiman D.I."/>
            <person name="Young S.K."/>
            <person name="Furuya K."/>
            <person name="Guo Y."/>
            <person name="Pidoux A."/>
            <person name="Chen H.M."/>
            <person name="Robbertse B."/>
            <person name="Goldberg J.M."/>
            <person name="Aoki K."/>
            <person name="Bayne E.H."/>
            <person name="Berlin A.M."/>
            <person name="Desjardins C.A."/>
            <person name="Dobbs E."/>
            <person name="Dukaj L."/>
            <person name="Fan L."/>
            <person name="FitzGerald M.G."/>
            <person name="French C."/>
            <person name="Gujja S."/>
            <person name="Hansen K."/>
            <person name="Keifenheim D."/>
            <person name="Levin J.Z."/>
            <person name="Mosher R.A."/>
            <person name="Mueller C.A."/>
            <person name="Pfiffner J."/>
            <person name="Priest M."/>
            <person name="Russ C."/>
            <person name="Smialowska A."/>
            <person name="Swoboda P."/>
            <person name="Sykes S.M."/>
            <person name="Vaughn M."/>
            <person name="Vengrova S."/>
            <person name="Yoder R."/>
            <person name="Zeng Q."/>
            <person name="Allshire R."/>
            <person name="Baulcombe D."/>
            <person name="Birren B.W."/>
            <person name="Brown W."/>
            <person name="Ekwall K."/>
            <person name="Kellis M."/>
            <person name="Leatherwood J."/>
            <person name="Levin H."/>
            <person name="Margalit H."/>
            <person name="Martienssen R."/>
            <person name="Nieduszynski C.A."/>
            <person name="Spatafora J.W."/>
            <person name="Friedman N."/>
            <person name="Dalgaard J.Z."/>
            <person name="Baumann P."/>
            <person name="Niki H."/>
            <person name="Regev A."/>
            <person name="Nusbaum C."/>
        </authorList>
    </citation>
    <scope>NUCLEOTIDE SEQUENCE [LARGE SCALE GENOMIC DNA]</scope>
    <source>
        <strain evidence="3">yFS275 / FY16936</strain>
    </source>
</reference>
<dbReference type="GO" id="GO:0006888">
    <property type="term" value="P:endoplasmic reticulum to Golgi vesicle-mediated transport"/>
    <property type="evidence" value="ECO:0007669"/>
    <property type="project" value="InterPro"/>
</dbReference>
<dbReference type="VEuPathDB" id="FungiDB:SJAG_04618"/>
<dbReference type="JaponicusDB" id="SJAG_04618">
    <property type="gene designation" value="tca17"/>
</dbReference>
<dbReference type="InterPro" id="IPR011012">
    <property type="entry name" value="Longin-like_dom_sf"/>
</dbReference>
<evidence type="ECO:0000313" key="2">
    <source>
        <dbReference type="JaponicusDB" id="SJAG_04618"/>
    </source>
</evidence>
<dbReference type="Proteomes" id="UP000001744">
    <property type="component" value="Unassembled WGS sequence"/>
</dbReference>
<evidence type="ECO:0000313" key="3">
    <source>
        <dbReference type="Proteomes" id="UP000001744"/>
    </source>
</evidence>
<keyword evidence="3" id="KW-1185">Reference proteome</keyword>
<dbReference type="STRING" id="402676.B6K7B0"/>
<dbReference type="OMA" id="DISAYGY"/>
<dbReference type="SUPFAM" id="SSF64356">
    <property type="entry name" value="SNARE-like"/>
    <property type="match status" value="1"/>
</dbReference>
<dbReference type="Pfam" id="PF04628">
    <property type="entry name" value="Sedlin_N"/>
    <property type="match status" value="1"/>
</dbReference>
<organism evidence="1 3">
    <name type="scientific">Schizosaccharomyces japonicus (strain yFS275 / FY16936)</name>
    <name type="common">Fission yeast</name>
    <dbReference type="NCBI Taxonomy" id="402676"/>
    <lineage>
        <taxon>Eukaryota</taxon>
        <taxon>Fungi</taxon>
        <taxon>Dikarya</taxon>
        <taxon>Ascomycota</taxon>
        <taxon>Taphrinomycotina</taxon>
        <taxon>Schizosaccharomycetes</taxon>
        <taxon>Schizosaccharomycetales</taxon>
        <taxon>Schizosaccharomycetaceae</taxon>
        <taxon>Schizosaccharomyces</taxon>
    </lineage>
</organism>
<dbReference type="AlphaFoldDB" id="B6K7B0"/>
<proteinExistence type="predicted"/>
<dbReference type="HOGENOM" id="CLU_085828_2_3_1"/>